<accession>A0A9P0K0B0</accession>
<comment type="caution">
    <text evidence="2">The sequence shown here is derived from an EMBL/GenBank/DDBJ whole genome shotgun (WGS) entry which is preliminary data.</text>
</comment>
<dbReference type="Proteomes" id="UP001152888">
    <property type="component" value="Unassembled WGS sequence"/>
</dbReference>
<name>A0A9P0K0B0_ACAOB</name>
<proteinExistence type="predicted"/>
<sequence length="172" mass="18166">MIPAVLVLLSCMAVLAQGVIVDPVTAAIALKGDIRTPFGFGRFTGTTGPLSLIGRSRTAFGIDDFDLGFGPFDVIGKRCIGGVCFPDTITDDCIGGDCDMLTGDVVKKALFVDVARKLQKAKLLEQLNAEINLGTNKGLWHTMDSTIDKVCGPGGCIFTRKPTLNLLTGGIF</sequence>
<reference evidence="2" key="1">
    <citation type="submission" date="2022-03" db="EMBL/GenBank/DDBJ databases">
        <authorList>
            <person name="Sayadi A."/>
        </authorList>
    </citation>
    <scope>NUCLEOTIDE SEQUENCE</scope>
</reference>
<feature type="signal peptide" evidence="1">
    <location>
        <begin position="1"/>
        <end position="18"/>
    </location>
</feature>
<evidence type="ECO:0000256" key="1">
    <source>
        <dbReference type="SAM" id="SignalP"/>
    </source>
</evidence>
<feature type="chain" id="PRO_5040221003" evidence="1">
    <location>
        <begin position="19"/>
        <end position="172"/>
    </location>
</feature>
<keyword evidence="3" id="KW-1185">Reference proteome</keyword>
<keyword evidence="1" id="KW-0732">Signal</keyword>
<dbReference type="AlphaFoldDB" id="A0A9P0K0B0"/>
<evidence type="ECO:0000313" key="3">
    <source>
        <dbReference type="Proteomes" id="UP001152888"/>
    </source>
</evidence>
<evidence type="ECO:0000313" key="2">
    <source>
        <dbReference type="EMBL" id="CAH1963821.1"/>
    </source>
</evidence>
<protein>
    <submittedName>
        <fullName evidence="2">Uncharacterized protein</fullName>
    </submittedName>
</protein>
<gene>
    <name evidence="2" type="ORF">ACAOBT_LOCUS5418</name>
</gene>
<organism evidence="2 3">
    <name type="scientific">Acanthoscelides obtectus</name>
    <name type="common">Bean weevil</name>
    <name type="synonym">Bruchus obtectus</name>
    <dbReference type="NCBI Taxonomy" id="200917"/>
    <lineage>
        <taxon>Eukaryota</taxon>
        <taxon>Metazoa</taxon>
        <taxon>Ecdysozoa</taxon>
        <taxon>Arthropoda</taxon>
        <taxon>Hexapoda</taxon>
        <taxon>Insecta</taxon>
        <taxon>Pterygota</taxon>
        <taxon>Neoptera</taxon>
        <taxon>Endopterygota</taxon>
        <taxon>Coleoptera</taxon>
        <taxon>Polyphaga</taxon>
        <taxon>Cucujiformia</taxon>
        <taxon>Chrysomeloidea</taxon>
        <taxon>Chrysomelidae</taxon>
        <taxon>Bruchinae</taxon>
        <taxon>Bruchini</taxon>
        <taxon>Acanthoscelides</taxon>
    </lineage>
</organism>
<dbReference type="EMBL" id="CAKOFQ010006710">
    <property type="protein sequence ID" value="CAH1963821.1"/>
    <property type="molecule type" value="Genomic_DNA"/>
</dbReference>